<accession>A0A2P2P6N7</accession>
<evidence type="ECO:0000313" key="1">
    <source>
        <dbReference type="EMBL" id="MBX50414.1"/>
    </source>
</evidence>
<reference evidence="1" key="1">
    <citation type="submission" date="2018-02" db="EMBL/GenBank/DDBJ databases">
        <title>Rhizophora mucronata_Transcriptome.</title>
        <authorList>
            <person name="Meera S.P."/>
            <person name="Sreeshan A."/>
            <person name="Augustine A."/>
        </authorList>
    </citation>
    <scope>NUCLEOTIDE SEQUENCE</scope>
    <source>
        <tissue evidence="1">Leaf</tissue>
    </source>
</reference>
<dbReference type="AlphaFoldDB" id="A0A2P2P6N7"/>
<proteinExistence type="predicted"/>
<dbReference type="EMBL" id="GGEC01069930">
    <property type="protein sequence ID" value="MBX50414.1"/>
    <property type="molecule type" value="Transcribed_RNA"/>
</dbReference>
<sequence>MWLECIHFCTYLLSTISKSSPPCIWDFVFSLFLADLSSFKLLYTSYRENHISLRDPSHFN</sequence>
<name>A0A2P2P6N7_RHIMU</name>
<organism evidence="1">
    <name type="scientific">Rhizophora mucronata</name>
    <name type="common">Asiatic mangrove</name>
    <dbReference type="NCBI Taxonomy" id="61149"/>
    <lineage>
        <taxon>Eukaryota</taxon>
        <taxon>Viridiplantae</taxon>
        <taxon>Streptophyta</taxon>
        <taxon>Embryophyta</taxon>
        <taxon>Tracheophyta</taxon>
        <taxon>Spermatophyta</taxon>
        <taxon>Magnoliopsida</taxon>
        <taxon>eudicotyledons</taxon>
        <taxon>Gunneridae</taxon>
        <taxon>Pentapetalae</taxon>
        <taxon>rosids</taxon>
        <taxon>fabids</taxon>
        <taxon>Malpighiales</taxon>
        <taxon>Rhizophoraceae</taxon>
        <taxon>Rhizophora</taxon>
    </lineage>
</organism>
<protein>
    <submittedName>
        <fullName evidence="1">Uncharacterized protein</fullName>
    </submittedName>
</protein>